<keyword evidence="1" id="KW-0479">Metal-binding</keyword>
<reference key="2">
    <citation type="journal article" date="2000" name="Nature">
        <title>Sequence and analysis of chromosome 3 of the plant Arabidopsis thaliana.</title>
        <authorList>
            <consortium name="European Union Chromosome 3 Arabidopsis Sequencing Consortium"/>
            <consortium name="Institute for Genomic Research"/>
            <consortium name="Kazusa DNA Research Institute"/>
            <person name="Salanoubat M."/>
            <person name="Lemcke K."/>
            <person name="Rieger M."/>
            <person name="Ansorge W."/>
            <person name="Unseld M."/>
            <person name="Fartmann B."/>
            <person name="Valle G."/>
            <person name="Blocker H."/>
            <person name="Perez-Alonso M."/>
            <person name="Obermaier B."/>
            <person name="Delseny M."/>
            <person name="Boutry M."/>
            <person name="Grivell L.A."/>
            <person name="Mache R."/>
            <person name="Puigdomenech P."/>
            <person name="De Simone V."/>
            <person name="Choisne N."/>
            <person name="Artiguenave F."/>
            <person name="Robert C."/>
            <person name="Brottier P."/>
            <person name="Wincker P."/>
            <person name="Cattolico L."/>
            <person name="Weissenbach J."/>
            <person name="Saurin W."/>
            <person name="Quetier F."/>
            <person name="Schafer M."/>
            <person name="Muller-Auer S."/>
            <person name="Gabel C."/>
            <person name="Fuchs M."/>
            <person name="Benes V."/>
            <person name="Wurmbach E."/>
            <person name="Drzonek H."/>
            <person name="Erfle H."/>
            <person name="Jordan N."/>
            <person name="Bangert S."/>
            <person name="Wiedelmann R."/>
            <person name="Kranz H."/>
            <person name="Voss H."/>
            <person name="Holland R."/>
            <person name="Brandt P."/>
            <person name="Nyakatura G."/>
            <person name="Vezzi A."/>
            <person name="D'Angelo M."/>
            <person name="Pallavicini A."/>
            <person name="Toppo S."/>
            <person name="Simionati B."/>
            <person name="Conrad A."/>
            <person name="Hornischer K."/>
            <person name="Kauer G."/>
            <person name="Lohnert T.H."/>
            <person name="Nordsiek G."/>
            <person name="Reichelt J."/>
            <person name="Scharfe M."/>
            <person name="Schon O."/>
            <person name="Bargues M."/>
            <person name="Terol J."/>
            <person name="Climent J."/>
            <person name="Navarro P."/>
            <person name="Collado C."/>
            <person name="Perez-Perez A."/>
            <person name="Ottenwalder B."/>
            <person name="Duchemin D."/>
            <person name="Cooke R."/>
            <person name="Laudie M."/>
            <person name="Berger-Llauro C."/>
            <person name="Purnelle B."/>
            <person name="Masuy D."/>
            <person name="de Haan M."/>
            <person name="Maarse A.C."/>
            <person name="Alcaraz J.P."/>
            <person name="Cottet A."/>
            <person name="Casacuberta E."/>
            <person name="Monfort A."/>
            <person name="Argiriou A."/>
            <person name="flores M."/>
            <person name="Liguori R."/>
            <person name="Vitale D."/>
            <person name="Mannhaupt G."/>
            <person name="Haase D."/>
            <person name="Schoof H."/>
            <person name="Rudd S."/>
            <person name="Zaccaria P."/>
            <person name="Mewes H.W."/>
            <person name="Mayer K.F."/>
            <person name="Kaul S."/>
            <person name="Town C.D."/>
            <person name="Koo H.L."/>
            <person name="Tallon L.J."/>
            <person name="Jenkins J."/>
            <person name="Rooney T."/>
            <person name="Rizzo M."/>
            <person name="Walts A."/>
            <person name="Utterback T."/>
            <person name="Fujii C.Y."/>
            <person name="Shea T.P."/>
            <person name="Creasy T.H."/>
            <person name="Haas B."/>
            <person name="Maiti R."/>
            <person name="Wu D."/>
            <person name="Peterson J."/>
            <person name="Van Aken S."/>
            <person name="Pai G."/>
            <person name="Militscher J."/>
            <person name="Sellers P."/>
            <person name="Gill J.E."/>
            <person name="Feldblyum T.V."/>
            <person name="Preuss D."/>
            <person name="Lin X."/>
            <person name="Nierman W.C."/>
            <person name="Salzberg S.L."/>
            <person name="White O."/>
            <person name="Venter J.C."/>
            <person name="Fraser C.M."/>
            <person name="Kaneko T."/>
            <person name="Nakamura Y."/>
            <person name="Sato S."/>
            <person name="Kato T."/>
            <person name="Asamizu E."/>
            <person name="Sasamoto S."/>
            <person name="Kimura T."/>
            <person name="Idesawa K."/>
            <person name="Kawashima K."/>
            <person name="Kishida Y."/>
            <person name="Kiyokawa C."/>
            <person name="Kohara M."/>
            <person name="Matsumoto M."/>
            <person name="Matsuno A."/>
            <person name="Muraki A."/>
            <person name="Nakayama S."/>
            <person name="Nakazaki N."/>
            <person name="Shinpo S."/>
            <person name="Takeuchi C."/>
            <person name="Wada T."/>
            <person name="Watanabe A."/>
            <person name="Yamada M."/>
            <person name="Yasuda M."/>
            <person name="Tabata S."/>
        </authorList>
    </citation>
    <scope>NUCLEOTIDE SEQUENCE [LARGE SCALE GENOMIC DNA]</scope>
    <source>
        <strain>cv. Columbia</strain>
    </source>
</reference>
<dbReference type="SUPFAM" id="SSF57756">
    <property type="entry name" value="Retrovirus zinc finger-like domains"/>
    <property type="match status" value="1"/>
</dbReference>
<dbReference type="PANTHER" id="PTHR47592:SF27">
    <property type="entry name" value="OS08G0421700 PROTEIN"/>
    <property type="match status" value="1"/>
</dbReference>
<keyword evidence="1" id="KW-0863">Zinc-finger</keyword>
<sequence>MSSNARVEVDRFDGTGDFSLWKVRMLAHFGVLGLKGILNEEQLLRDPPATEEEAAVAGRDYHVGIAGDFELPPTVDPVKFEKSEKAKDLIVLNVGNQVLRKIKNCETVAAMWSTLNKLYMETSLPNRIYLHLKFYTYKMTDSKSIDGNVDDFLKLVTDLNNIGVNVTKERIKESGKLSKTQSEGLYVETRGRLEKRFDKGKGKPWRGRSKSKGRSKSRPNYNKNNNGCFICRREGHWKRECPEKSSNKPSSSANIAVEPKQPLVLTTSPQYTKEESVVDSGCSFHITPNKDSPFGLQEFDGGKVLMGNMTHREVKGIGKIKILNPDDYVVILTNVRYIPTMGRNLISYGQLEKSSCKYEGKDFVVTFYKDGQKIISGKYQDGRYYLEGNVVNGEFAVARPDVDMTRLWHSRLGHMSLKNMNVLVKEGYLLGKEVTKLELCESCVLRKSDKQSFPTAKHTTKEDKEQLEAEEQLVPEEALIVPAGPLTRSKSKKFNQAINRLLKELKKNQEDVAQSSFIVITAQEAR</sequence>
<feature type="domain" description="CCHC-type" evidence="3">
    <location>
        <begin position="228"/>
        <end position="243"/>
    </location>
</feature>
<dbReference type="InterPro" id="IPR036875">
    <property type="entry name" value="Znf_CCHC_sf"/>
</dbReference>
<dbReference type="InterPro" id="IPR001878">
    <property type="entry name" value="Znf_CCHC"/>
</dbReference>
<dbReference type="Gene3D" id="4.10.60.10">
    <property type="entry name" value="Zinc finger, CCHC-type"/>
    <property type="match status" value="1"/>
</dbReference>
<dbReference type="Pfam" id="PF14223">
    <property type="entry name" value="Retrotran_gag_2"/>
    <property type="match status" value="1"/>
</dbReference>
<dbReference type="SMART" id="SM00343">
    <property type="entry name" value="ZnF_C2HC"/>
    <property type="match status" value="1"/>
</dbReference>
<evidence type="ECO:0000256" key="2">
    <source>
        <dbReference type="SAM" id="MobiDB-lite"/>
    </source>
</evidence>
<protein>
    <submittedName>
        <fullName evidence="4">Copia retroelement pol polyprotein-like</fullName>
    </submittedName>
</protein>
<accession>Q9LJS6</accession>
<dbReference type="PROSITE" id="PS50158">
    <property type="entry name" value="ZF_CCHC"/>
    <property type="match status" value="1"/>
</dbReference>
<dbReference type="AlphaFoldDB" id="Q9LJS6"/>
<dbReference type="PANTHER" id="PTHR47592">
    <property type="entry name" value="PBF68 PROTEIN"/>
    <property type="match status" value="1"/>
</dbReference>
<dbReference type="InterPro" id="IPR025724">
    <property type="entry name" value="GAG-pre-integrase_dom"/>
</dbReference>
<keyword evidence="1" id="KW-0862">Zinc</keyword>
<organism evidence="4">
    <name type="scientific">Arabidopsis thaliana</name>
    <name type="common">Mouse-ear cress</name>
    <dbReference type="NCBI Taxonomy" id="3702"/>
    <lineage>
        <taxon>Eukaryota</taxon>
        <taxon>Viridiplantae</taxon>
        <taxon>Streptophyta</taxon>
        <taxon>Embryophyta</taxon>
        <taxon>Tracheophyta</taxon>
        <taxon>Spermatophyta</taxon>
        <taxon>Magnoliopsida</taxon>
        <taxon>eudicotyledons</taxon>
        <taxon>Gunneridae</taxon>
        <taxon>Pentapetalae</taxon>
        <taxon>rosids</taxon>
        <taxon>malvids</taxon>
        <taxon>Brassicales</taxon>
        <taxon>Brassicaceae</taxon>
        <taxon>Camelineae</taxon>
        <taxon>Arabidopsis</taxon>
    </lineage>
</organism>
<name>Q9LJS6_ARATH</name>
<reference evidence="4" key="1">
    <citation type="journal article" date="2000" name="DNA Res.">
        <title>Structural analysis of Arabidopsis thaliana chromosome 3. II. Sequence features of the 4,251,695 bp regions covered by 90 P1, TAC and BAC clones.</title>
        <authorList>
            <person name="Nakamura Y."/>
        </authorList>
    </citation>
    <scope>NUCLEOTIDE SEQUENCE [LARGE SCALE GENOMIC DNA]</scope>
</reference>
<dbReference type="GO" id="GO:0003676">
    <property type="term" value="F:nucleic acid binding"/>
    <property type="evidence" value="ECO:0007669"/>
    <property type="project" value="InterPro"/>
</dbReference>
<evidence type="ECO:0000256" key="1">
    <source>
        <dbReference type="PROSITE-ProRule" id="PRU00047"/>
    </source>
</evidence>
<evidence type="ECO:0000259" key="3">
    <source>
        <dbReference type="PROSITE" id="PS50158"/>
    </source>
</evidence>
<dbReference type="EMBL" id="AP000411">
    <property type="protein sequence ID" value="BAB02146.1"/>
    <property type="molecule type" value="Genomic_DNA"/>
</dbReference>
<dbReference type="InterPro" id="IPR054722">
    <property type="entry name" value="PolX-like_BBD"/>
</dbReference>
<dbReference type="Pfam" id="PF13976">
    <property type="entry name" value="gag_pre-integrs"/>
    <property type="match status" value="1"/>
</dbReference>
<dbReference type="GO" id="GO:0008270">
    <property type="term" value="F:zinc ion binding"/>
    <property type="evidence" value="ECO:0007669"/>
    <property type="project" value="UniProtKB-KW"/>
</dbReference>
<dbReference type="Pfam" id="PF00098">
    <property type="entry name" value="zf-CCHC"/>
    <property type="match status" value="1"/>
</dbReference>
<evidence type="ECO:0000313" key="4">
    <source>
        <dbReference type="EMBL" id="BAB02146.1"/>
    </source>
</evidence>
<feature type="region of interest" description="Disordered" evidence="2">
    <location>
        <begin position="197"/>
        <end position="225"/>
    </location>
</feature>
<proteinExistence type="predicted"/>
<feature type="compositionally biased region" description="Basic residues" evidence="2">
    <location>
        <begin position="202"/>
        <end position="217"/>
    </location>
</feature>
<dbReference type="Pfam" id="PF22936">
    <property type="entry name" value="Pol_BBD"/>
    <property type="match status" value="1"/>
</dbReference>